<comment type="caution">
    <text evidence="7">The sequence shown here is derived from an EMBL/GenBank/DDBJ whole genome shotgun (WGS) entry which is preliminary data.</text>
</comment>
<dbReference type="SUPFAM" id="SSF52518">
    <property type="entry name" value="Thiamin diphosphate-binding fold (THDP-binding)"/>
    <property type="match status" value="2"/>
</dbReference>
<dbReference type="PANTHER" id="PTHR18968">
    <property type="entry name" value="THIAMINE PYROPHOSPHATE ENZYMES"/>
    <property type="match status" value="1"/>
</dbReference>
<keyword evidence="8" id="KW-1185">Reference proteome</keyword>
<accession>A0A6N6MU38</accession>
<dbReference type="CDD" id="cd07035">
    <property type="entry name" value="TPP_PYR_POX_like"/>
    <property type="match status" value="1"/>
</dbReference>
<feature type="domain" description="Thiamine pyrophosphate enzyme central" evidence="4">
    <location>
        <begin position="226"/>
        <end position="349"/>
    </location>
</feature>
<evidence type="ECO:0000259" key="4">
    <source>
        <dbReference type="Pfam" id="PF00205"/>
    </source>
</evidence>
<proteinExistence type="inferred from homology"/>
<dbReference type="RefSeq" id="WP_150964092.1">
    <property type="nucleotide sequence ID" value="NZ_VZZJ01000009.1"/>
</dbReference>
<dbReference type="Gene3D" id="3.40.50.970">
    <property type="match status" value="2"/>
</dbReference>
<keyword evidence="2 3" id="KW-0786">Thiamine pyrophosphate</keyword>
<protein>
    <submittedName>
        <fullName evidence="7">Thiamine pyrophosphate-binding protein</fullName>
    </submittedName>
</protein>
<dbReference type="GO" id="GO:0000287">
    <property type="term" value="F:magnesium ion binding"/>
    <property type="evidence" value="ECO:0007669"/>
    <property type="project" value="InterPro"/>
</dbReference>
<evidence type="ECO:0000256" key="1">
    <source>
        <dbReference type="ARBA" id="ARBA00007812"/>
    </source>
</evidence>
<sequence length="577" mass="61117">MTTTKNATTKSTTTKSAITTTEALGRRRGAAVLVEVLRSEGVRYIFGNPGTTELPLIDALTEATDIAYVLALQEASAVAMADGYAQGARRPAFLNLHTAGGLGHGFGNLLNAHITGTPLVVTAGQQDSRHVLTDPLLFGDLVTIAAPAVKWAREVTHADQLPILLRRAFHDSNAAPSGPVFLSLPMDVMEEMTDASPGEISTIDRCAVAGSLDRLADHLAAIPPGRLALIAGDEIESSDASAEAVRLADALAAPVYGSSWPAHIPFPTAHPLWAGNLPTKATEIAEILGGYDAVFALGGKSLITVLYTEGSAVPPGTQVFQLSADVRDLGRTYVTALSMVGDIRASLTVLQPLLEARIADRREAYAAERARAVLAYDARRARLFSAADAQFDAPVVTPLVAAREIARAVGSDIAIVDEAPATLGHLRTFLHSNWTRQYSSMRGGVLGWGMPASVGFSLGLDRSPVVCIVGDGAAMYSPQALWSAAHERLPITFVVINNAEYNILKKFMKSQTHYASVRANRFIAMDLVDPRLDFPALAASMGVAARRITRAEEIAPAIEAGLRSGLPNLIEVIVSPT</sequence>
<dbReference type="PANTHER" id="PTHR18968:SF133">
    <property type="entry name" value="BENZOYLFORMATE DECARBOXYLASE"/>
    <property type="match status" value="1"/>
</dbReference>
<evidence type="ECO:0000259" key="5">
    <source>
        <dbReference type="Pfam" id="PF02775"/>
    </source>
</evidence>
<dbReference type="Pfam" id="PF00205">
    <property type="entry name" value="TPP_enzyme_M"/>
    <property type="match status" value="1"/>
</dbReference>
<dbReference type="InterPro" id="IPR029061">
    <property type="entry name" value="THDP-binding"/>
</dbReference>
<dbReference type="GO" id="GO:0003984">
    <property type="term" value="F:acetolactate synthase activity"/>
    <property type="evidence" value="ECO:0007669"/>
    <property type="project" value="TreeGrafter"/>
</dbReference>
<dbReference type="CDD" id="cd02002">
    <property type="entry name" value="TPP_BFDC"/>
    <property type="match status" value="1"/>
</dbReference>
<comment type="similarity">
    <text evidence="1 3">Belongs to the TPP enzyme family.</text>
</comment>
<dbReference type="GO" id="GO:0050660">
    <property type="term" value="F:flavin adenine dinucleotide binding"/>
    <property type="evidence" value="ECO:0007669"/>
    <property type="project" value="TreeGrafter"/>
</dbReference>
<evidence type="ECO:0000259" key="6">
    <source>
        <dbReference type="Pfam" id="PF02776"/>
    </source>
</evidence>
<dbReference type="AlphaFoldDB" id="A0A6N6MU38"/>
<dbReference type="SUPFAM" id="SSF52467">
    <property type="entry name" value="DHS-like NAD/FAD-binding domain"/>
    <property type="match status" value="1"/>
</dbReference>
<dbReference type="EMBL" id="VZZJ01000009">
    <property type="protein sequence ID" value="KAB1073262.1"/>
    <property type="molecule type" value="Genomic_DNA"/>
</dbReference>
<dbReference type="InterPro" id="IPR012000">
    <property type="entry name" value="Thiamin_PyroP_enz_cen_dom"/>
</dbReference>
<feature type="domain" description="Thiamine pyrophosphate enzyme N-terminal TPP-binding" evidence="6">
    <location>
        <begin position="28"/>
        <end position="132"/>
    </location>
</feature>
<evidence type="ECO:0000313" key="7">
    <source>
        <dbReference type="EMBL" id="KAB1073262.1"/>
    </source>
</evidence>
<reference evidence="7 8" key="1">
    <citation type="submission" date="2019-09" db="EMBL/GenBank/DDBJ databases">
        <title>YIM 132548 draft genome.</title>
        <authorList>
            <person name="Jiang L."/>
        </authorList>
    </citation>
    <scope>NUCLEOTIDE SEQUENCE [LARGE SCALE GENOMIC DNA]</scope>
    <source>
        <strain evidence="7 8">YIM 132548</strain>
    </source>
</reference>
<evidence type="ECO:0000256" key="3">
    <source>
        <dbReference type="RuleBase" id="RU362132"/>
    </source>
</evidence>
<dbReference type="InterPro" id="IPR045229">
    <property type="entry name" value="TPP_enz"/>
</dbReference>
<feature type="domain" description="Thiamine pyrophosphate enzyme TPP-binding" evidence="5">
    <location>
        <begin position="436"/>
        <end position="572"/>
    </location>
</feature>
<dbReference type="Pfam" id="PF02775">
    <property type="entry name" value="TPP_enzyme_C"/>
    <property type="match status" value="1"/>
</dbReference>
<dbReference type="GO" id="GO:0019752">
    <property type="term" value="P:carboxylic acid metabolic process"/>
    <property type="evidence" value="ECO:0007669"/>
    <property type="project" value="UniProtKB-ARBA"/>
</dbReference>
<organism evidence="7 8">
    <name type="scientific">Methylobacterium planeticum</name>
    <dbReference type="NCBI Taxonomy" id="2615211"/>
    <lineage>
        <taxon>Bacteria</taxon>
        <taxon>Pseudomonadati</taxon>
        <taxon>Pseudomonadota</taxon>
        <taxon>Alphaproteobacteria</taxon>
        <taxon>Hyphomicrobiales</taxon>
        <taxon>Methylobacteriaceae</taxon>
        <taxon>Methylobacterium</taxon>
    </lineage>
</organism>
<evidence type="ECO:0000256" key="2">
    <source>
        <dbReference type="ARBA" id="ARBA00023052"/>
    </source>
</evidence>
<gene>
    <name evidence="7" type="ORF">F6X51_13070</name>
</gene>
<dbReference type="GO" id="GO:0030976">
    <property type="term" value="F:thiamine pyrophosphate binding"/>
    <property type="evidence" value="ECO:0007669"/>
    <property type="project" value="InterPro"/>
</dbReference>
<dbReference type="Proteomes" id="UP000441523">
    <property type="component" value="Unassembled WGS sequence"/>
</dbReference>
<dbReference type="InterPro" id="IPR011766">
    <property type="entry name" value="TPP_enzyme_TPP-bd"/>
</dbReference>
<dbReference type="InterPro" id="IPR012001">
    <property type="entry name" value="Thiamin_PyroP_enz_TPP-bd_dom"/>
</dbReference>
<name>A0A6N6MU38_9HYPH</name>
<dbReference type="Pfam" id="PF02776">
    <property type="entry name" value="TPP_enzyme_N"/>
    <property type="match status" value="1"/>
</dbReference>
<dbReference type="Gene3D" id="3.40.50.1220">
    <property type="entry name" value="TPP-binding domain"/>
    <property type="match status" value="1"/>
</dbReference>
<evidence type="ECO:0000313" key="8">
    <source>
        <dbReference type="Proteomes" id="UP000441523"/>
    </source>
</evidence>
<dbReference type="InterPro" id="IPR029035">
    <property type="entry name" value="DHS-like_NAD/FAD-binding_dom"/>
</dbReference>